<dbReference type="RefSeq" id="WP_084068045.1">
    <property type="nucleotide sequence ID" value="NZ_FQVI01000022.1"/>
</dbReference>
<dbReference type="InterPro" id="IPR019606">
    <property type="entry name" value="GerMN"/>
</dbReference>
<dbReference type="AlphaFoldDB" id="A0A1M5AWT3"/>
<feature type="domain" description="GerMN" evidence="1">
    <location>
        <begin position="200"/>
        <end position="286"/>
    </location>
</feature>
<evidence type="ECO:0000313" key="3">
    <source>
        <dbReference type="Proteomes" id="UP000184245"/>
    </source>
</evidence>
<evidence type="ECO:0000259" key="1">
    <source>
        <dbReference type="SMART" id="SM00909"/>
    </source>
</evidence>
<organism evidence="2 3">
    <name type="scientific">Lactonifactor longoviformis DSM 17459</name>
    <dbReference type="NCBI Taxonomy" id="1122155"/>
    <lineage>
        <taxon>Bacteria</taxon>
        <taxon>Bacillati</taxon>
        <taxon>Bacillota</taxon>
        <taxon>Clostridia</taxon>
        <taxon>Eubacteriales</taxon>
        <taxon>Clostridiaceae</taxon>
        <taxon>Lactonifactor</taxon>
    </lineage>
</organism>
<dbReference type="OrthoDB" id="9809406at2"/>
<name>A0A1M5AWT3_9CLOT</name>
<gene>
    <name evidence="2" type="ORF">SAMN02745158_03388</name>
</gene>
<dbReference type="EMBL" id="FQVI01000022">
    <property type="protein sequence ID" value="SHF34734.1"/>
    <property type="molecule type" value="Genomic_DNA"/>
</dbReference>
<accession>A0A1M5AWT3</accession>
<protein>
    <submittedName>
        <fullName evidence="2">Germination protein M</fullName>
    </submittedName>
</protein>
<feature type="domain" description="GerMN" evidence="1">
    <location>
        <begin position="55"/>
        <end position="144"/>
    </location>
</feature>
<dbReference type="Pfam" id="PF10646">
    <property type="entry name" value="Germane"/>
    <property type="match status" value="2"/>
</dbReference>
<dbReference type="SMART" id="SM00909">
    <property type="entry name" value="Germane"/>
    <property type="match status" value="2"/>
</dbReference>
<reference evidence="2 3" key="1">
    <citation type="submission" date="2016-11" db="EMBL/GenBank/DDBJ databases">
        <authorList>
            <person name="Jaros S."/>
            <person name="Januszkiewicz K."/>
            <person name="Wedrychowicz H."/>
        </authorList>
    </citation>
    <scope>NUCLEOTIDE SEQUENCE [LARGE SCALE GENOMIC DNA]</scope>
    <source>
        <strain evidence="2 3">DSM 17459</strain>
    </source>
</reference>
<sequence length="307" mass="34605">MKKQWKYFVIIGMAFLLGGCENKTVEKSSEYHKYYVNAEETGIITKNYVPEERKTESMIQEMAELVQEEVTDETYKSILPKSVKLKDYTFDNTILTVNFSEEYNELSNTREILARAGIVKSFIQIPGVTGVQFLIEGEPAEDNSGNPLGTMDGDTFVENEGKNINSYLFTTLDLYFTNETGDRLKKEQVKVYYSSNVPLEKVVVQQLIKGPRQDGTYPTLSPDTKILGVSISEGIGYVNLDKTFLDQALTVQESIPIYSIVNSLVDACHVTKVQISVNGETKKTFRESVDLDQFFSSDYSLVEEASP</sequence>
<dbReference type="STRING" id="1122155.SAMN02745158_03388"/>
<evidence type="ECO:0000313" key="2">
    <source>
        <dbReference type="EMBL" id="SHF34734.1"/>
    </source>
</evidence>
<keyword evidence="3" id="KW-1185">Reference proteome</keyword>
<dbReference type="PROSITE" id="PS51257">
    <property type="entry name" value="PROKAR_LIPOPROTEIN"/>
    <property type="match status" value="1"/>
</dbReference>
<dbReference type="Proteomes" id="UP000184245">
    <property type="component" value="Unassembled WGS sequence"/>
</dbReference>
<proteinExistence type="predicted"/>